<dbReference type="Gene3D" id="3.65.10.10">
    <property type="entry name" value="Enolpyruvate transferase domain"/>
    <property type="match status" value="2"/>
</dbReference>
<keyword evidence="4" id="KW-0963">Cytoplasm</keyword>
<dbReference type="PANTHER" id="PTHR21090">
    <property type="entry name" value="AROM/DEHYDROQUINATE SYNTHASE"/>
    <property type="match status" value="1"/>
</dbReference>
<dbReference type="FunFam" id="3.65.10.10:FF:000011">
    <property type="entry name" value="3-phosphoshikimate 1-carboxyvinyltransferase"/>
    <property type="match status" value="1"/>
</dbReference>
<dbReference type="HAMAP" id="MF_00210">
    <property type="entry name" value="EPSP_synth"/>
    <property type="match status" value="1"/>
</dbReference>
<organism evidence="10">
    <name type="scientific">freshwater metagenome</name>
    <dbReference type="NCBI Taxonomy" id="449393"/>
    <lineage>
        <taxon>unclassified sequences</taxon>
        <taxon>metagenomes</taxon>
        <taxon>ecological metagenomes</taxon>
    </lineage>
</organism>
<evidence type="ECO:0000256" key="1">
    <source>
        <dbReference type="ARBA" id="ARBA00004811"/>
    </source>
</evidence>
<dbReference type="GO" id="GO:0009423">
    <property type="term" value="P:chorismate biosynthetic process"/>
    <property type="evidence" value="ECO:0007669"/>
    <property type="project" value="UniProtKB-UniPathway"/>
</dbReference>
<name>A0A6J6TXS9_9ZZZZ</name>
<evidence type="ECO:0000256" key="5">
    <source>
        <dbReference type="ARBA" id="ARBA00022605"/>
    </source>
</evidence>
<dbReference type="UniPathway" id="UPA00053">
    <property type="reaction ID" value="UER00089"/>
</dbReference>
<keyword evidence="5" id="KW-0028">Amino-acid biosynthesis</keyword>
<dbReference type="FunFam" id="3.65.10.10:FF:000010">
    <property type="entry name" value="3-phosphoshikimate 1-carboxyvinyltransferase"/>
    <property type="match status" value="1"/>
</dbReference>
<protein>
    <recommendedName>
        <fullName evidence="3">3-phosphoshikimate 1-carboxyvinyltransferase</fullName>
        <ecNumber evidence="3">2.5.1.19</ecNumber>
    </recommendedName>
</protein>
<evidence type="ECO:0000256" key="7">
    <source>
        <dbReference type="ARBA" id="ARBA00023141"/>
    </source>
</evidence>
<dbReference type="EC" id="2.5.1.19" evidence="3"/>
<dbReference type="Pfam" id="PF00275">
    <property type="entry name" value="EPSP_synthase"/>
    <property type="match status" value="1"/>
</dbReference>
<dbReference type="GO" id="GO:0009073">
    <property type="term" value="P:aromatic amino acid family biosynthetic process"/>
    <property type="evidence" value="ECO:0007669"/>
    <property type="project" value="UniProtKB-KW"/>
</dbReference>
<comment type="catalytic activity">
    <reaction evidence="8">
        <text>3-phosphoshikimate + phosphoenolpyruvate = 5-O-(1-carboxyvinyl)-3-phosphoshikimate + phosphate</text>
        <dbReference type="Rhea" id="RHEA:21256"/>
        <dbReference type="ChEBI" id="CHEBI:43474"/>
        <dbReference type="ChEBI" id="CHEBI:57701"/>
        <dbReference type="ChEBI" id="CHEBI:58702"/>
        <dbReference type="ChEBI" id="CHEBI:145989"/>
        <dbReference type="EC" id="2.5.1.19"/>
    </reaction>
    <physiologicalReaction direction="left-to-right" evidence="8">
        <dbReference type="Rhea" id="RHEA:21257"/>
    </physiologicalReaction>
</comment>
<reference evidence="10" key="1">
    <citation type="submission" date="2020-05" db="EMBL/GenBank/DDBJ databases">
        <authorList>
            <person name="Chiriac C."/>
            <person name="Salcher M."/>
            <person name="Ghai R."/>
            <person name="Kavagutti S V."/>
        </authorList>
    </citation>
    <scope>NUCLEOTIDE SEQUENCE</scope>
</reference>
<feature type="domain" description="Enolpyruvate transferase" evidence="9">
    <location>
        <begin position="12"/>
        <end position="418"/>
    </location>
</feature>
<evidence type="ECO:0000256" key="4">
    <source>
        <dbReference type="ARBA" id="ARBA00022490"/>
    </source>
</evidence>
<dbReference type="InterPro" id="IPR023193">
    <property type="entry name" value="EPSP_synthase_CS"/>
</dbReference>
<evidence type="ECO:0000256" key="3">
    <source>
        <dbReference type="ARBA" id="ARBA00012450"/>
    </source>
</evidence>
<sequence>MPELWNAPMRSEPVHAQIRIPGSKSLTNRWLILASLTNGECRINHPLQARDTLLMAQAISALGSSVEINDDAFVVTPGQAQSSTEIDCGLAGTVMRFVPPIAALTSVDVRFDGDPHARVRPMQQIISSLRDLDVEIRDDGRGTLPFTIAGKGFVPGGAVTIDASASSQFVSAILLAGCRFDDGVTITHSGTALPSLPHIDMSVEVLRELGIRVDVDIVNQANASWVVHPGIPQPFNVTVEPDLSNAAPFLAAALVCGGSVTIPDWPETTTQAGNLLLSLLPQLGATVSHSGHDLTVTGTGEITGLDVDLTEAGELTPVIAALCALAQTPSMLRGIAHLRGHETDRLAALTTEISKLGGDITETPDGLSIKPAKLHGGSFGTYSDHRMAMAGAVIGLAVPDVVIEDIATTSKTLPEFASMWHAMVTA</sequence>
<dbReference type="EMBL" id="CAEZZD010000107">
    <property type="protein sequence ID" value="CAB4751838.1"/>
    <property type="molecule type" value="Genomic_DNA"/>
</dbReference>
<dbReference type="InterPro" id="IPR036968">
    <property type="entry name" value="Enolpyruvate_Tfrase_sf"/>
</dbReference>
<gene>
    <name evidence="10" type="ORF">UFOPK2824_00743</name>
</gene>
<dbReference type="AlphaFoldDB" id="A0A6J6TXS9"/>
<dbReference type="GO" id="GO:0003866">
    <property type="term" value="F:3-phosphoshikimate 1-carboxyvinyltransferase activity"/>
    <property type="evidence" value="ECO:0007669"/>
    <property type="project" value="UniProtKB-EC"/>
</dbReference>
<comment type="similarity">
    <text evidence="2">Belongs to the EPSP synthase family.</text>
</comment>
<evidence type="ECO:0000256" key="2">
    <source>
        <dbReference type="ARBA" id="ARBA00009948"/>
    </source>
</evidence>
<dbReference type="InterPro" id="IPR006264">
    <property type="entry name" value="EPSP_synthase"/>
</dbReference>
<dbReference type="PROSITE" id="PS00885">
    <property type="entry name" value="EPSP_SYNTHASE_2"/>
    <property type="match status" value="1"/>
</dbReference>
<dbReference type="CDD" id="cd01556">
    <property type="entry name" value="EPSP_synthase"/>
    <property type="match status" value="1"/>
</dbReference>
<dbReference type="PANTHER" id="PTHR21090:SF5">
    <property type="entry name" value="PENTAFUNCTIONAL AROM POLYPEPTIDE"/>
    <property type="match status" value="1"/>
</dbReference>
<evidence type="ECO:0000313" key="10">
    <source>
        <dbReference type="EMBL" id="CAB4751838.1"/>
    </source>
</evidence>
<evidence type="ECO:0000259" key="9">
    <source>
        <dbReference type="Pfam" id="PF00275"/>
    </source>
</evidence>
<dbReference type="PROSITE" id="PS00104">
    <property type="entry name" value="EPSP_SYNTHASE_1"/>
    <property type="match status" value="1"/>
</dbReference>
<comment type="pathway">
    <text evidence="1">Metabolic intermediate biosynthesis; chorismate biosynthesis; chorismate from D-erythrose 4-phosphate and phosphoenolpyruvate: step 6/7.</text>
</comment>
<keyword evidence="7" id="KW-0057">Aromatic amino acid biosynthesis</keyword>
<dbReference type="PIRSF" id="PIRSF000505">
    <property type="entry name" value="EPSPS"/>
    <property type="match status" value="1"/>
</dbReference>
<dbReference type="GO" id="GO:0008652">
    <property type="term" value="P:amino acid biosynthetic process"/>
    <property type="evidence" value="ECO:0007669"/>
    <property type="project" value="UniProtKB-KW"/>
</dbReference>
<dbReference type="SUPFAM" id="SSF55205">
    <property type="entry name" value="EPT/RTPC-like"/>
    <property type="match status" value="1"/>
</dbReference>
<evidence type="ECO:0000256" key="8">
    <source>
        <dbReference type="ARBA" id="ARBA00044633"/>
    </source>
</evidence>
<dbReference type="InterPro" id="IPR013792">
    <property type="entry name" value="RNA3'P_cycl/enolpyr_Trfase_a/b"/>
</dbReference>
<evidence type="ECO:0000256" key="6">
    <source>
        <dbReference type="ARBA" id="ARBA00022679"/>
    </source>
</evidence>
<keyword evidence="6" id="KW-0808">Transferase</keyword>
<dbReference type="InterPro" id="IPR001986">
    <property type="entry name" value="Enolpyruvate_Tfrase_dom"/>
</dbReference>
<dbReference type="NCBIfam" id="TIGR01356">
    <property type="entry name" value="aroA"/>
    <property type="match status" value="1"/>
</dbReference>
<proteinExistence type="inferred from homology"/>
<accession>A0A6J6TXS9</accession>